<proteinExistence type="predicted"/>
<sequence>MNFSTLIKGVRFCMPVPKQFGHFGWLACGILSVFLAYPEAVLAVDPEFIPKPGSESQIPVHFPREEIKGKSVEPFDWRRHAEISMEFMNRELDARHNGTGIGERAFGASPGVLAAKPSNNSDDCPRSGNPVVLSSGEKYLSQQDFSASGLYGLSLQRTYRSVKGSGWMFGPRWLSGLEIRPLRITKTGCTIDPDWGCIPVSATVVDIDGVERVYRLNDSALL</sequence>
<comment type="caution">
    <text evidence="2">The sequence shown here is derived from an EMBL/GenBank/DDBJ whole genome shotgun (WGS) entry which is preliminary data.</text>
</comment>
<dbReference type="Pfam" id="PF20148">
    <property type="entry name" value="DUF6531"/>
    <property type="match status" value="1"/>
</dbReference>
<keyword evidence="3" id="KW-1185">Reference proteome</keyword>
<dbReference type="RefSeq" id="WP_184298509.1">
    <property type="nucleotide sequence ID" value="NZ_JACHLP010000003.1"/>
</dbReference>
<dbReference type="AlphaFoldDB" id="A0A840L9A9"/>
<dbReference type="Proteomes" id="UP000562027">
    <property type="component" value="Unassembled WGS sequence"/>
</dbReference>
<gene>
    <name evidence="2" type="ORF">HNP55_001864</name>
</gene>
<protein>
    <recommendedName>
        <fullName evidence="1">DUF6531 domain-containing protein</fullName>
    </recommendedName>
</protein>
<reference evidence="2 3" key="1">
    <citation type="submission" date="2020-08" db="EMBL/GenBank/DDBJ databases">
        <title>Functional genomics of gut bacteria from endangered species of beetles.</title>
        <authorList>
            <person name="Carlos-Shanley C."/>
        </authorList>
    </citation>
    <scope>NUCLEOTIDE SEQUENCE [LARGE SCALE GENOMIC DNA]</scope>
    <source>
        <strain evidence="2 3">S00239</strain>
    </source>
</reference>
<dbReference type="InterPro" id="IPR045351">
    <property type="entry name" value="DUF6531"/>
</dbReference>
<evidence type="ECO:0000313" key="3">
    <source>
        <dbReference type="Proteomes" id="UP000562027"/>
    </source>
</evidence>
<accession>A0A840L9A9</accession>
<dbReference type="EMBL" id="JACHLP010000003">
    <property type="protein sequence ID" value="MBB4843345.1"/>
    <property type="molecule type" value="Genomic_DNA"/>
</dbReference>
<evidence type="ECO:0000313" key="2">
    <source>
        <dbReference type="EMBL" id="MBB4843345.1"/>
    </source>
</evidence>
<feature type="domain" description="DUF6531" evidence="1">
    <location>
        <begin position="128"/>
        <end position="180"/>
    </location>
</feature>
<name>A0A840L9A9_9BURK</name>
<evidence type="ECO:0000259" key="1">
    <source>
        <dbReference type="Pfam" id="PF20148"/>
    </source>
</evidence>
<organism evidence="2 3">
    <name type="scientific">Roseateles oligotrophus</name>
    <dbReference type="NCBI Taxonomy" id="1769250"/>
    <lineage>
        <taxon>Bacteria</taxon>
        <taxon>Pseudomonadati</taxon>
        <taxon>Pseudomonadota</taxon>
        <taxon>Betaproteobacteria</taxon>
        <taxon>Burkholderiales</taxon>
        <taxon>Sphaerotilaceae</taxon>
        <taxon>Roseateles</taxon>
    </lineage>
</organism>